<dbReference type="NCBIfam" id="TIGR00563">
    <property type="entry name" value="rsmB"/>
    <property type="match status" value="1"/>
</dbReference>
<dbReference type="EMBL" id="PIQH01000002">
    <property type="protein sequence ID" value="RUO81042.1"/>
    <property type="molecule type" value="Genomic_DNA"/>
</dbReference>
<evidence type="ECO:0000256" key="10">
    <source>
        <dbReference type="ARBA" id="ARBA00022884"/>
    </source>
</evidence>
<evidence type="ECO:0000256" key="14">
    <source>
        <dbReference type="PROSITE-ProRule" id="PRU01023"/>
    </source>
</evidence>
<dbReference type="Gene3D" id="1.10.287.730">
    <property type="entry name" value="Helix hairpin bin"/>
    <property type="match status" value="1"/>
</dbReference>
<dbReference type="InterPro" id="IPR054728">
    <property type="entry name" value="RsmB-like_ferredoxin"/>
</dbReference>
<dbReference type="InterPro" id="IPR004573">
    <property type="entry name" value="rRNA_ssu_MeTfrase_B"/>
</dbReference>
<sequence>MATNAQGAASRAAAAQTLFAVLEKGQSLSEALPHYSQSLPARDQSLVQAMCYGVLRDLPSLNEAINQRLEKPLKGTLKPLHYLLLVGAYQLISMRTKAHAAVSATVEACVTLKKGKQKGLVNGVLRNLQRALDNAPLAERDDANHPRWLLEKIQAAYPQQWRQITAENNQQAPMWLRIDERQQSAAEYLQQLQQNGIKAELDPQLACAIKLQHPAQVTDLPGYADGLVSVQDRAAQFAAIHLDSQTNDRVLDCCAAPGGKTVHIGEHSRPQQPILAIDVETKRLQRVKDNIARSNINAEVVCADVREREKWWDGTPFQRILLDAPCSATGVIRRHPDIKWLRRASDIAALVALQAEILDSLWPTLAPGGTLLYATCSILPEENDQQIQQFLARTKDAKLIPLQADMATIQWLPGQHAGDGFYYAKLEKAL</sequence>
<keyword evidence="10 14" id="KW-0694">RNA-binding</keyword>
<evidence type="ECO:0000256" key="8">
    <source>
        <dbReference type="ARBA" id="ARBA00022679"/>
    </source>
</evidence>
<dbReference type="FunFam" id="3.40.50.150:FF:000022">
    <property type="entry name" value="Ribosomal RNA small subunit methyltransferase B"/>
    <property type="match status" value="1"/>
</dbReference>
<proteinExistence type="inferred from homology"/>
<organism evidence="16 17">
    <name type="scientific">Idiomarina tyrosinivorans</name>
    <dbReference type="NCBI Taxonomy" id="1445662"/>
    <lineage>
        <taxon>Bacteria</taxon>
        <taxon>Pseudomonadati</taxon>
        <taxon>Pseudomonadota</taxon>
        <taxon>Gammaproteobacteria</taxon>
        <taxon>Alteromonadales</taxon>
        <taxon>Idiomarinaceae</taxon>
        <taxon>Idiomarina</taxon>
    </lineage>
</organism>
<feature type="binding site" evidence="14">
    <location>
        <position position="278"/>
    </location>
    <ligand>
        <name>S-adenosyl-L-methionine</name>
        <dbReference type="ChEBI" id="CHEBI:59789"/>
    </ligand>
</feature>
<keyword evidence="7 14" id="KW-0489">Methyltransferase</keyword>
<evidence type="ECO:0000256" key="5">
    <source>
        <dbReference type="ARBA" id="ARBA00022490"/>
    </source>
</evidence>
<dbReference type="InterPro" id="IPR029063">
    <property type="entry name" value="SAM-dependent_MTases_sf"/>
</dbReference>
<feature type="domain" description="SAM-dependent MTase RsmB/NOP-type" evidence="15">
    <location>
        <begin position="164"/>
        <end position="429"/>
    </location>
</feature>
<dbReference type="InterPro" id="IPR018314">
    <property type="entry name" value="RsmB/NOL1/NOP2-like_CS"/>
</dbReference>
<dbReference type="GO" id="GO:0008649">
    <property type="term" value="F:rRNA methyltransferase activity"/>
    <property type="evidence" value="ECO:0007669"/>
    <property type="project" value="InterPro"/>
</dbReference>
<dbReference type="CDD" id="cd02440">
    <property type="entry name" value="AdoMet_MTases"/>
    <property type="match status" value="1"/>
</dbReference>
<evidence type="ECO:0000256" key="2">
    <source>
        <dbReference type="ARBA" id="ARBA00004496"/>
    </source>
</evidence>
<evidence type="ECO:0000259" key="15">
    <source>
        <dbReference type="PROSITE" id="PS51686"/>
    </source>
</evidence>
<dbReference type="OrthoDB" id="9810297at2"/>
<dbReference type="SUPFAM" id="SSF48013">
    <property type="entry name" value="NusB-like"/>
    <property type="match status" value="1"/>
</dbReference>
<comment type="caution">
    <text evidence="16">The sequence shown here is derived from an EMBL/GenBank/DDBJ whole genome shotgun (WGS) entry which is preliminary data.</text>
</comment>
<dbReference type="SUPFAM" id="SSF53335">
    <property type="entry name" value="S-adenosyl-L-methionine-dependent methyltransferases"/>
    <property type="match status" value="1"/>
</dbReference>
<dbReference type="PANTHER" id="PTHR22807:SF61">
    <property type="entry name" value="NOL1_NOP2_SUN FAMILY PROTEIN _ ANTITERMINATION NUSB DOMAIN-CONTAINING PROTEIN"/>
    <property type="match status" value="1"/>
</dbReference>
<dbReference type="InterPro" id="IPR006027">
    <property type="entry name" value="NusB_RsmB_TIM44"/>
</dbReference>
<dbReference type="AlphaFoldDB" id="A0A432ZT60"/>
<dbReference type="Gene3D" id="3.40.50.150">
    <property type="entry name" value="Vaccinia Virus protein VP39"/>
    <property type="match status" value="1"/>
</dbReference>
<dbReference type="InterPro" id="IPR035926">
    <property type="entry name" value="NusB-like_sf"/>
</dbReference>
<dbReference type="PANTHER" id="PTHR22807">
    <property type="entry name" value="NOP2 YEAST -RELATED NOL1/NOP2/FMU SUN DOMAIN-CONTAINING"/>
    <property type="match status" value="1"/>
</dbReference>
<dbReference type="NCBIfam" id="NF008149">
    <property type="entry name" value="PRK10901.1"/>
    <property type="match status" value="1"/>
</dbReference>
<evidence type="ECO:0000256" key="4">
    <source>
        <dbReference type="ARBA" id="ARBA00012140"/>
    </source>
</evidence>
<keyword evidence="9 14" id="KW-0949">S-adenosyl-L-methionine</keyword>
<accession>A0A432ZT60</accession>
<dbReference type="GO" id="GO:0003723">
    <property type="term" value="F:RNA binding"/>
    <property type="evidence" value="ECO:0007669"/>
    <property type="project" value="UniProtKB-UniRule"/>
</dbReference>
<dbReference type="InterPro" id="IPR023267">
    <property type="entry name" value="RCMT"/>
</dbReference>
<keyword evidence="6" id="KW-0698">rRNA processing</keyword>
<evidence type="ECO:0000256" key="13">
    <source>
        <dbReference type="ARBA" id="ARBA00047283"/>
    </source>
</evidence>
<dbReference type="GO" id="GO:0005737">
    <property type="term" value="C:cytoplasm"/>
    <property type="evidence" value="ECO:0007669"/>
    <property type="project" value="UniProtKB-SubCell"/>
</dbReference>
<comment type="similarity">
    <text evidence="3 14">Belongs to the class I-like SAM-binding methyltransferase superfamily. RsmB/NOP family.</text>
</comment>
<dbReference type="Gene3D" id="1.10.940.10">
    <property type="entry name" value="NusB-like"/>
    <property type="match status" value="1"/>
</dbReference>
<dbReference type="Pfam" id="PF22458">
    <property type="entry name" value="RsmF-B_ferredox"/>
    <property type="match status" value="1"/>
</dbReference>
<reference evidence="16 17" key="1">
    <citation type="journal article" date="2011" name="Front. Microbiol.">
        <title>Genomic signatures of strain selection and enhancement in Bacillus atrophaeus var. globigii, a historical biowarfare simulant.</title>
        <authorList>
            <person name="Gibbons H.S."/>
            <person name="Broomall S.M."/>
            <person name="McNew L.A."/>
            <person name="Daligault H."/>
            <person name="Chapman C."/>
            <person name="Bruce D."/>
            <person name="Karavis M."/>
            <person name="Krepps M."/>
            <person name="McGregor P.A."/>
            <person name="Hong C."/>
            <person name="Park K.H."/>
            <person name="Akmal A."/>
            <person name="Feldman A."/>
            <person name="Lin J.S."/>
            <person name="Chang W.E."/>
            <person name="Higgs B.W."/>
            <person name="Demirev P."/>
            <person name="Lindquist J."/>
            <person name="Liem A."/>
            <person name="Fochler E."/>
            <person name="Read T.D."/>
            <person name="Tapia R."/>
            <person name="Johnson S."/>
            <person name="Bishop-Lilly K.A."/>
            <person name="Detter C."/>
            <person name="Han C."/>
            <person name="Sozhamannan S."/>
            <person name="Rosenzweig C.N."/>
            <person name="Skowronski E.W."/>
        </authorList>
    </citation>
    <scope>NUCLEOTIDE SEQUENCE [LARGE SCALE GENOMIC DNA]</scope>
    <source>
        <strain evidence="16 17">CC-PW-9</strain>
    </source>
</reference>
<dbReference type="Proteomes" id="UP000287996">
    <property type="component" value="Unassembled WGS sequence"/>
</dbReference>
<dbReference type="Pfam" id="PF01029">
    <property type="entry name" value="NusB"/>
    <property type="match status" value="1"/>
</dbReference>
<dbReference type="GO" id="GO:0006355">
    <property type="term" value="P:regulation of DNA-templated transcription"/>
    <property type="evidence" value="ECO:0007669"/>
    <property type="project" value="InterPro"/>
</dbReference>
<keyword evidence="17" id="KW-1185">Reference proteome</keyword>
<dbReference type="Pfam" id="PF01189">
    <property type="entry name" value="Methyltr_RsmB-F"/>
    <property type="match status" value="1"/>
</dbReference>
<feature type="binding site" evidence="14">
    <location>
        <position position="304"/>
    </location>
    <ligand>
        <name>S-adenosyl-L-methionine</name>
        <dbReference type="ChEBI" id="CHEBI:59789"/>
    </ligand>
</feature>
<dbReference type="RefSeq" id="WP_126841034.1">
    <property type="nucleotide sequence ID" value="NZ_PIQH01000002.1"/>
</dbReference>
<evidence type="ECO:0000256" key="12">
    <source>
        <dbReference type="ARBA" id="ARBA00031088"/>
    </source>
</evidence>
<dbReference type="InterPro" id="IPR001678">
    <property type="entry name" value="MeTrfase_RsmB-F_NOP2_dom"/>
</dbReference>
<keyword evidence="8 14" id="KW-0808">Transferase</keyword>
<dbReference type="PRINTS" id="PR02008">
    <property type="entry name" value="RCMTFAMILY"/>
</dbReference>
<feature type="active site" description="Nucleophile" evidence="14">
    <location>
        <position position="376"/>
    </location>
</feature>
<evidence type="ECO:0000256" key="3">
    <source>
        <dbReference type="ARBA" id="ARBA00007494"/>
    </source>
</evidence>
<comment type="function">
    <text evidence="1">Specifically methylates the cytosine at position 967 (m5C967) of 16S rRNA.</text>
</comment>
<evidence type="ECO:0000256" key="11">
    <source>
        <dbReference type="ARBA" id="ARBA00030399"/>
    </source>
</evidence>
<dbReference type="Gene3D" id="3.30.70.1170">
    <property type="entry name" value="Sun protein, domain 3"/>
    <property type="match status" value="1"/>
</dbReference>
<evidence type="ECO:0000256" key="1">
    <source>
        <dbReference type="ARBA" id="ARBA00002724"/>
    </source>
</evidence>
<keyword evidence="5" id="KW-0963">Cytoplasm</keyword>
<dbReference type="EC" id="2.1.1.176" evidence="4"/>
<evidence type="ECO:0000256" key="7">
    <source>
        <dbReference type="ARBA" id="ARBA00022603"/>
    </source>
</evidence>
<protein>
    <recommendedName>
        <fullName evidence="4">16S rRNA (cytosine(967)-C(5))-methyltransferase</fullName>
        <ecNumber evidence="4">2.1.1.176</ecNumber>
    </recommendedName>
    <alternativeName>
        <fullName evidence="11">16S rRNA m5C967 methyltransferase</fullName>
    </alternativeName>
    <alternativeName>
        <fullName evidence="12">rRNA (cytosine-C(5)-)-methyltransferase RsmB</fullName>
    </alternativeName>
</protein>
<dbReference type="InterPro" id="IPR049560">
    <property type="entry name" value="MeTrfase_RsmB-F_NOP2_cat"/>
</dbReference>
<gene>
    <name evidence="16" type="ORF">CWI84_02715</name>
</gene>
<feature type="binding site" evidence="14">
    <location>
        <position position="323"/>
    </location>
    <ligand>
        <name>S-adenosyl-L-methionine</name>
        <dbReference type="ChEBI" id="CHEBI:59789"/>
    </ligand>
</feature>
<comment type="catalytic activity">
    <reaction evidence="13">
        <text>cytidine(967) in 16S rRNA + S-adenosyl-L-methionine = 5-methylcytidine(967) in 16S rRNA + S-adenosyl-L-homocysteine + H(+)</text>
        <dbReference type="Rhea" id="RHEA:42748"/>
        <dbReference type="Rhea" id="RHEA-COMP:10219"/>
        <dbReference type="Rhea" id="RHEA-COMP:10220"/>
        <dbReference type="ChEBI" id="CHEBI:15378"/>
        <dbReference type="ChEBI" id="CHEBI:57856"/>
        <dbReference type="ChEBI" id="CHEBI:59789"/>
        <dbReference type="ChEBI" id="CHEBI:74483"/>
        <dbReference type="ChEBI" id="CHEBI:82748"/>
        <dbReference type="EC" id="2.1.1.176"/>
    </reaction>
</comment>
<evidence type="ECO:0000256" key="6">
    <source>
        <dbReference type="ARBA" id="ARBA00022552"/>
    </source>
</evidence>
<evidence type="ECO:0000256" key="9">
    <source>
        <dbReference type="ARBA" id="ARBA00022691"/>
    </source>
</evidence>
<name>A0A432ZT60_9GAMM</name>
<evidence type="ECO:0000313" key="17">
    <source>
        <dbReference type="Proteomes" id="UP000287996"/>
    </source>
</evidence>
<evidence type="ECO:0000313" key="16">
    <source>
        <dbReference type="EMBL" id="RUO81042.1"/>
    </source>
</evidence>
<dbReference type="PROSITE" id="PS01153">
    <property type="entry name" value="NOL1_NOP2_SUN"/>
    <property type="match status" value="1"/>
</dbReference>
<comment type="subcellular location">
    <subcellularLocation>
        <location evidence="2">Cytoplasm</location>
    </subcellularLocation>
</comment>
<feature type="binding site" evidence="14">
    <location>
        <begin position="254"/>
        <end position="260"/>
    </location>
    <ligand>
        <name>S-adenosyl-L-methionine</name>
        <dbReference type="ChEBI" id="CHEBI:59789"/>
    </ligand>
</feature>
<dbReference type="PROSITE" id="PS51686">
    <property type="entry name" value="SAM_MT_RSMB_NOP"/>
    <property type="match status" value="1"/>
</dbReference>